<evidence type="ECO:0000256" key="10">
    <source>
        <dbReference type="ARBA" id="ARBA00022989"/>
    </source>
</evidence>
<keyword evidence="9" id="KW-0067">ATP-binding</keyword>
<dbReference type="InterPro" id="IPR003661">
    <property type="entry name" value="HisK_dim/P_dom"/>
</dbReference>
<dbReference type="SUPFAM" id="SSF47384">
    <property type="entry name" value="Homodimeric domain of signal transducing histidine kinase"/>
    <property type="match status" value="1"/>
</dbReference>
<keyword evidence="11" id="KW-0902">Two-component regulatory system</keyword>
<dbReference type="GO" id="GO:0000155">
    <property type="term" value="F:phosphorelay sensor kinase activity"/>
    <property type="evidence" value="ECO:0007669"/>
    <property type="project" value="InterPro"/>
</dbReference>
<dbReference type="InterPro" id="IPR004358">
    <property type="entry name" value="Sig_transdc_His_kin-like_C"/>
</dbReference>
<evidence type="ECO:0000259" key="13">
    <source>
        <dbReference type="PROSITE" id="PS50109"/>
    </source>
</evidence>
<evidence type="ECO:0000256" key="3">
    <source>
        <dbReference type="ARBA" id="ARBA00012438"/>
    </source>
</evidence>
<dbReference type="CDD" id="cd00130">
    <property type="entry name" value="PAS"/>
    <property type="match status" value="2"/>
</dbReference>
<feature type="domain" description="Histidine kinase" evidence="13">
    <location>
        <begin position="279"/>
        <end position="493"/>
    </location>
</feature>
<dbReference type="InterPro" id="IPR013655">
    <property type="entry name" value="PAS_fold_3"/>
</dbReference>
<dbReference type="AlphaFoldDB" id="A0A5B8W9E5"/>
<dbReference type="SMART" id="SM00387">
    <property type="entry name" value="HATPase_c"/>
    <property type="match status" value="1"/>
</dbReference>
<dbReference type="InterPro" id="IPR050351">
    <property type="entry name" value="BphY/WalK/GraS-like"/>
</dbReference>
<dbReference type="Pfam" id="PF02518">
    <property type="entry name" value="HATPase_c"/>
    <property type="match status" value="1"/>
</dbReference>
<gene>
    <name evidence="16" type="ORF">FSB76_31090</name>
</gene>
<keyword evidence="8" id="KW-0418">Kinase</keyword>
<dbReference type="Gene3D" id="3.30.450.20">
    <property type="entry name" value="PAS domain"/>
    <property type="match status" value="2"/>
</dbReference>
<dbReference type="PROSITE" id="PS50112">
    <property type="entry name" value="PAS"/>
    <property type="match status" value="1"/>
</dbReference>
<dbReference type="InterPro" id="IPR000014">
    <property type="entry name" value="PAS"/>
</dbReference>
<dbReference type="GO" id="GO:0016020">
    <property type="term" value="C:membrane"/>
    <property type="evidence" value="ECO:0007669"/>
    <property type="project" value="UniProtKB-SubCell"/>
</dbReference>
<keyword evidence="5" id="KW-0808">Transferase</keyword>
<dbReference type="Pfam" id="PF00512">
    <property type="entry name" value="HisKA"/>
    <property type="match status" value="1"/>
</dbReference>
<dbReference type="GO" id="GO:0005524">
    <property type="term" value="F:ATP binding"/>
    <property type="evidence" value="ECO:0007669"/>
    <property type="project" value="UniProtKB-KW"/>
</dbReference>
<dbReference type="PROSITE" id="PS50109">
    <property type="entry name" value="HIS_KIN"/>
    <property type="match status" value="1"/>
</dbReference>
<dbReference type="PANTHER" id="PTHR42878">
    <property type="entry name" value="TWO-COMPONENT HISTIDINE KINASE"/>
    <property type="match status" value="1"/>
</dbReference>
<dbReference type="PROSITE" id="PS50113">
    <property type="entry name" value="PAC"/>
    <property type="match status" value="1"/>
</dbReference>
<evidence type="ECO:0000256" key="2">
    <source>
        <dbReference type="ARBA" id="ARBA00004141"/>
    </source>
</evidence>
<dbReference type="GO" id="GO:0000156">
    <property type="term" value="F:phosphorelay response regulator activity"/>
    <property type="evidence" value="ECO:0007669"/>
    <property type="project" value="TreeGrafter"/>
</dbReference>
<dbReference type="Proteomes" id="UP000321362">
    <property type="component" value="Chromosome"/>
</dbReference>
<evidence type="ECO:0000313" key="16">
    <source>
        <dbReference type="EMBL" id="QEC80189.1"/>
    </source>
</evidence>
<dbReference type="Pfam" id="PF08447">
    <property type="entry name" value="PAS_3"/>
    <property type="match status" value="1"/>
</dbReference>
<name>A0A5B8W9E5_9SPHI</name>
<evidence type="ECO:0000259" key="14">
    <source>
        <dbReference type="PROSITE" id="PS50112"/>
    </source>
</evidence>
<keyword evidence="10" id="KW-1133">Transmembrane helix</keyword>
<dbReference type="FunFam" id="1.10.287.130:FF:000001">
    <property type="entry name" value="Two-component sensor histidine kinase"/>
    <property type="match status" value="1"/>
</dbReference>
<dbReference type="Gene3D" id="3.30.565.10">
    <property type="entry name" value="Histidine kinase-like ATPase, C-terminal domain"/>
    <property type="match status" value="1"/>
</dbReference>
<evidence type="ECO:0000256" key="11">
    <source>
        <dbReference type="ARBA" id="ARBA00023012"/>
    </source>
</evidence>
<dbReference type="InterPro" id="IPR036097">
    <property type="entry name" value="HisK_dim/P_sf"/>
</dbReference>
<keyword evidence="12" id="KW-0472">Membrane</keyword>
<evidence type="ECO:0000256" key="8">
    <source>
        <dbReference type="ARBA" id="ARBA00022777"/>
    </source>
</evidence>
<dbReference type="FunFam" id="3.30.565.10:FF:000006">
    <property type="entry name" value="Sensor histidine kinase WalK"/>
    <property type="match status" value="1"/>
</dbReference>
<dbReference type="SMART" id="SM00091">
    <property type="entry name" value="PAS"/>
    <property type="match status" value="2"/>
</dbReference>
<feature type="domain" description="PAS" evidence="14">
    <location>
        <begin position="149"/>
        <end position="221"/>
    </location>
</feature>
<keyword evidence="17" id="KW-1185">Reference proteome</keyword>
<evidence type="ECO:0000256" key="9">
    <source>
        <dbReference type="ARBA" id="ARBA00022840"/>
    </source>
</evidence>
<dbReference type="InterPro" id="IPR005467">
    <property type="entry name" value="His_kinase_dom"/>
</dbReference>
<dbReference type="GO" id="GO:0030295">
    <property type="term" value="F:protein kinase activator activity"/>
    <property type="evidence" value="ECO:0007669"/>
    <property type="project" value="TreeGrafter"/>
</dbReference>
<dbReference type="PANTHER" id="PTHR42878:SF7">
    <property type="entry name" value="SENSOR HISTIDINE KINASE GLRK"/>
    <property type="match status" value="1"/>
</dbReference>
<evidence type="ECO:0000313" key="17">
    <source>
        <dbReference type="Proteomes" id="UP000321362"/>
    </source>
</evidence>
<dbReference type="Gene3D" id="1.10.287.130">
    <property type="match status" value="1"/>
</dbReference>
<dbReference type="InterPro" id="IPR036890">
    <property type="entry name" value="HATPase_C_sf"/>
</dbReference>
<dbReference type="InterPro" id="IPR000700">
    <property type="entry name" value="PAS-assoc_C"/>
</dbReference>
<keyword evidence="6" id="KW-0812">Transmembrane</keyword>
<protein>
    <recommendedName>
        <fullName evidence="3">histidine kinase</fullName>
        <ecNumber evidence="3">2.7.13.3</ecNumber>
    </recommendedName>
</protein>
<organism evidence="16 17">
    <name type="scientific">Mucilaginibacter ginsenosidivorax</name>
    <dbReference type="NCBI Taxonomy" id="862126"/>
    <lineage>
        <taxon>Bacteria</taxon>
        <taxon>Pseudomonadati</taxon>
        <taxon>Bacteroidota</taxon>
        <taxon>Sphingobacteriia</taxon>
        <taxon>Sphingobacteriales</taxon>
        <taxon>Sphingobacteriaceae</taxon>
        <taxon>Mucilaginibacter</taxon>
    </lineage>
</organism>
<accession>A0A5B8W9E5</accession>
<comment type="catalytic activity">
    <reaction evidence="1">
        <text>ATP + protein L-histidine = ADP + protein N-phospho-L-histidine.</text>
        <dbReference type="EC" id="2.7.13.3"/>
    </reaction>
</comment>
<evidence type="ECO:0000256" key="12">
    <source>
        <dbReference type="ARBA" id="ARBA00023136"/>
    </source>
</evidence>
<reference evidence="16 17" key="1">
    <citation type="journal article" date="2013" name="J. Microbiol.">
        <title>Mucilaginibacter ginsenosidivorax sp. nov., with ginsenoside converting activity isolated from sediment.</title>
        <authorList>
            <person name="Kim J.K."/>
            <person name="Choi T.E."/>
            <person name="Liu Q.M."/>
            <person name="Park H.Y."/>
            <person name="Yi T.H."/>
            <person name="Yoon M.H."/>
            <person name="Kim S.C."/>
            <person name="Im W.T."/>
        </authorList>
    </citation>
    <scope>NUCLEOTIDE SEQUENCE [LARGE SCALE GENOMIC DNA]</scope>
    <source>
        <strain evidence="16 17">KHI28</strain>
    </source>
</reference>
<dbReference type="Pfam" id="PF08448">
    <property type="entry name" value="PAS_4"/>
    <property type="match status" value="1"/>
</dbReference>
<evidence type="ECO:0000256" key="1">
    <source>
        <dbReference type="ARBA" id="ARBA00000085"/>
    </source>
</evidence>
<sequence length="493" mass="54760">MPAELSPVLPDEIFKIIFEKSPGSLLVKADAPHFTIMAANEAYLTITNATRELIIGKSFFRVFPDDDDDPEDETGARKTFTKVVQTGQKIDIPSYRYDTRDPETGDYRVRYWSCSNVPFNGPDGKVAYILNTIAEITGEVNAKEAAIESENRLRLAAEATGFATFDWDFKDEIRLCSPQLAELLGHPASSRLSSIEAFQKQVLPEDARVITNALNEAVKTGIYAYDVRVVWPDGSIHWLSIKGKLVTAERQKPVRMLGTVIDISEVKRDEIRKNDFIAMASHELKTPLTSIKSYIQVLAKKLAANNDAFVDNALSKANNQVNKMTDLIHGFLDLSKLESGKLQLKPELFDMNRLLGDCIAELLLSTYSHTIIFDNSHIVNVTGDKEKLGQVVGNFLSNAVKYSAKGTRITVNSTITDGLVTVAVTDQGVGIKLKDHKKVFHRFYRVDSEKIKNVSGFGIGLYLSAEIVQSHKGKIWVESTEGAGSTFYFSIPL</sequence>
<evidence type="ECO:0000256" key="4">
    <source>
        <dbReference type="ARBA" id="ARBA00022553"/>
    </source>
</evidence>
<dbReference type="KEGG" id="mgk:FSB76_31090"/>
<dbReference type="SMART" id="SM00388">
    <property type="entry name" value="HisKA"/>
    <property type="match status" value="1"/>
</dbReference>
<dbReference type="PRINTS" id="PR00344">
    <property type="entry name" value="BCTRLSENSOR"/>
</dbReference>
<dbReference type="InterPro" id="IPR035965">
    <property type="entry name" value="PAS-like_dom_sf"/>
</dbReference>
<evidence type="ECO:0000256" key="5">
    <source>
        <dbReference type="ARBA" id="ARBA00022679"/>
    </source>
</evidence>
<dbReference type="RefSeq" id="WP_147060501.1">
    <property type="nucleotide sequence ID" value="NZ_CP042437.1"/>
</dbReference>
<dbReference type="EMBL" id="CP042437">
    <property type="protein sequence ID" value="QEC80189.1"/>
    <property type="molecule type" value="Genomic_DNA"/>
</dbReference>
<feature type="domain" description="PAC" evidence="15">
    <location>
        <begin position="223"/>
        <end position="275"/>
    </location>
</feature>
<dbReference type="EC" id="2.7.13.3" evidence="3"/>
<proteinExistence type="predicted"/>
<evidence type="ECO:0000259" key="15">
    <source>
        <dbReference type="PROSITE" id="PS50113"/>
    </source>
</evidence>
<dbReference type="OrthoDB" id="9813151at2"/>
<keyword evidence="7" id="KW-0547">Nucleotide-binding</keyword>
<comment type="subcellular location">
    <subcellularLocation>
        <location evidence="2">Membrane</location>
        <topology evidence="2">Multi-pass membrane protein</topology>
    </subcellularLocation>
</comment>
<dbReference type="SUPFAM" id="SSF55785">
    <property type="entry name" value="PYP-like sensor domain (PAS domain)"/>
    <property type="match status" value="2"/>
</dbReference>
<dbReference type="InterPro" id="IPR003594">
    <property type="entry name" value="HATPase_dom"/>
</dbReference>
<dbReference type="CDD" id="cd00082">
    <property type="entry name" value="HisKA"/>
    <property type="match status" value="1"/>
</dbReference>
<evidence type="ECO:0000256" key="7">
    <source>
        <dbReference type="ARBA" id="ARBA00022741"/>
    </source>
</evidence>
<evidence type="ECO:0000256" key="6">
    <source>
        <dbReference type="ARBA" id="ARBA00022692"/>
    </source>
</evidence>
<keyword evidence="4" id="KW-0597">Phosphoprotein</keyword>
<dbReference type="GO" id="GO:0007234">
    <property type="term" value="P:osmosensory signaling via phosphorelay pathway"/>
    <property type="evidence" value="ECO:0007669"/>
    <property type="project" value="TreeGrafter"/>
</dbReference>
<dbReference type="SUPFAM" id="SSF55874">
    <property type="entry name" value="ATPase domain of HSP90 chaperone/DNA topoisomerase II/histidine kinase"/>
    <property type="match status" value="1"/>
</dbReference>
<dbReference type="NCBIfam" id="TIGR00229">
    <property type="entry name" value="sensory_box"/>
    <property type="match status" value="1"/>
</dbReference>
<dbReference type="InterPro" id="IPR013656">
    <property type="entry name" value="PAS_4"/>
</dbReference>